<evidence type="ECO:0000256" key="4">
    <source>
        <dbReference type="ARBA" id="ARBA00022989"/>
    </source>
</evidence>
<evidence type="ECO:0000256" key="5">
    <source>
        <dbReference type="ARBA" id="ARBA00023065"/>
    </source>
</evidence>
<dbReference type="InterPro" id="IPR013099">
    <property type="entry name" value="K_chnl_dom"/>
</dbReference>
<dbReference type="GO" id="GO:0015271">
    <property type="term" value="F:outward rectifier potassium channel activity"/>
    <property type="evidence" value="ECO:0007669"/>
    <property type="project" value="TreeGrafter"/>
</dbReference>
<evidence type="ECO:0000256" key="7">
    <source>
        <dbReference type="ARBA" id="ARBA00023303"/>
    </source>
</evidence>
<dbReference type="SUPFAM" id="SSF81324">
    <property type="entry name" value="Voltage-gated potassium channels"/>
    <property type="match status" value="3"/>
</dbReference>
<keyword evidence="4 9" id="KW-1133">Transmembrane helix</keyword>
<keyword evidence="7 8" id="KW-0407">Ion channel</keyword>
<gene>
    <name evidence="11" type="primary">unc-58</name>
    <name evidence="11" type="ORF">T4D_4734</name>
</gene>
<reference evidence="11 12" key="1">
    <citation type="submission" date="2015-01" db="EMBL/GenBank/DDBJ databases">
        <title>Evolution of Trichinella species and genotypes.</title>
        <authorList>
            <person name="Korhonen P.K."/>
            <person name="Edoardo P."/>
            <person name="Giuseppe L.R."/>
            <person name="Gasser R.B."/>
        </authorList>
    </citation>
    <scope>NUCLEOTIDE SEQUENCE [LARGE SCALE GENOMIC DNA]</scope>
    <source>
        <strain evidence="11">ISS470</strain>
    </source>
</reference>
<dbReference type="PANTHER" id="PTHR11003">
    <property type="entry name" value="POTASSIUM CHANNEL, SUBFAMILY K"/>
    <property type="match status" value="1"/>
</dbReference>
<evidence type="ECO:0000256" key="3">
    <source>
        <dbReference type="ARBA" id="ARBA00022692"/>
    </source>
</evidence>
<dbReference type="Gene3D" id="1.10.287.70">
    <property type="match status" value="2"/>
</dbReference>
<feature type="transmembrane region" description="Helical" evidence="9">
    <location>
        <begin position="404"/>
        <end position="422"/>
    </location>
</feature>
<feature type="transmembrane region" description="Helical" evidence="9">
    <location>
        <begin position="251"/>
        <end position="271"/>
    </location>
</feature>
<dbReference type="GO" id="GO:0030322">
    <property type="term" value="P:stabilization of membrane potential"/>
    <property type="evidence" value="ECO:0007669"/>
    <property type="project" value="TreeGrafter"/>
</dbReference>
<dbReference type="EMBL" id="JYDT01000001">
    <property type="protein sequence ID" value="KRY93695.1"/>
    <property type="molecule type" value="Genomic_DNA"/>
</dbReference>
<dbReference type="GO" id="GO:0005886">
    <property type="term" value="C:plasma membrane"/>
    <property type="evidence" value="ECO:0007669"/>
    <property type="project" value="TreeGrafter"/>
</dbReference>
<evidence type="ECO:0000256" key="1">
    <source>
        <dbReference type="ARBA" id="ARBA00004141"/>
    </source>
</evidence>
<dbReference type="OrthoDB" id="5916454at2759"/>
<dbReference type="AlphaFoldDB" id="A0A0V1G655"/>
<name>A0A0V1G655_TRIPS</name>
<evidence type="ECO:0000256" key="6">
    <source>
        <dbReference type="ARBA" id="ARBA00023136"/>
    </source>
</evidence>
<keyword evidence="5 8" id="KW-0406">Ion transport</keyword>
<feature type="domain" description="Potassium channel" evidence="10">
    <location>
        <begin position="502"/>
        <end position="567"/>
    </location>
</feature>
<dbReference type="GO" id="GO:0022841">
    <property type="term" value="F:potassium ion leak channel activity"/>
    <property type="evidence" value="ECO:0007669"/>
    <property type="project" value="TreeGrafter"/>
</dbReference>
<dbReference type="Pfam" id="PF07885">
    <property type="entry name" value="Ion_trans_2"/>
    <property type="match status" value="2"/>
</dbReference>
<feature type="transmembrane region" description="Helical" evidence="9">
    <location>
        <begin position="544"/>
        <end position="568"/>
    </location>
</feature>
<evidence type="ECO:0000259" key="10">
    <source>
        <dbReference type="Pfam" id="PF07885"/>
    </source>
</evidence>
<dbReference type="PANTHER" id="PTHR11003:SF322">
    <property type="entry name" value="POTASSIUM CHANNEL DOMAIN-CONTAINING PROTEIN"/>
    <property type="match status" value="1"/>
</dbReference>
<protein>
    <submittedName>
        <fullName evidence="11">Uncoordinated protein 58</fullName>
    </submittedName>
</protein>
<evidence type="ECO:0000256" key="9">
    <source>
        <dbReference type="SAM" id="Phobius"/>
    </source>
</evidence>
<feature type="transmembrane region" description="Helical" evidence="9">
    <location>
        <begin position="489"/>
        <end position="511"/>
    </location>
</feature>
<feature type="transmembrane region" description="Helical" evidence="9">
    <location>
        <begin position="283"/>
        <end position="303"/>
    </location>
</feature>
<evidence type="ECO:0000256" key="8">
    <source>
        <dbReference type="RuleBase" id="RU003857"/>
    </source>
</evidence>
<comment type="similarity">
    <text evidence="8">Belongs to the two pore domain potassium channel (TC 1.A.1.8) family.</text>
</comment>
<comment type="subcellular location">
    <subcellularLocation>
        <location evidence="1">Membrane</location>
        <topology evidence="1">Multi-pass membrane protein</topology>
    </subcellularLocation>
</comment>
<evidence type="ECO:0000256" key="2">
    <source>
        <dbReference type="ARBA" id="ARBA00022448"/>
    </source>
</evidence>
<feature type="transmembrane region" description="Helical" evidence="9">
    <location>
        <begin position="160"/>
        <end position="180"/>
    </location>
</feature>
<feature type="transmembrane region" description="Helical" evidence="9">
    <location>
        <begin position="518"/>
        <end position="538"/>
    </location>
</feature>
<feature type="transmembrane region" description="Helical" evidence="9">
    <location>
        <begin position="374"/>
        <end position="395"/>
    </location>
</feature>
<evidence type="ECO:0000313" key="12">
    <source>
        <dbReference type="Proteomes" id="UP000054995"/>
    </source>
</evidence>
<keyword evidence="6 9" id="KW-0472">Membrane</keyword>
<keyword evidence="12" id="KW-1185">Reference proteome</keyword>
<sequence>MIMVERSEDHPEKWFSVKRRWQADLRRQIFLSWRYGYSARLFKNMQKLLRKSRNEYTELREFEELTGKRVSLPPNTWLSTPLPIERKKSSFWHTDVSFGLVDHLNRWEGLPLTPIDGNVSDIDDLPTLVAEGVLDQSDHDIDTSVKHIILKALKISIPHVLLLAVLLSYIAFGAVVLQRIENGTNVLSRLNRHYALEKTFHALVNETWELQGRGLTYKQWQSELFDRLQNISLLYEGRRTSIDQSLPMAEWTFPTAVLYALTVLTACGYNFIDPALKISIPHVLLLAVLLSYIAFGAVVLQRIENGTNVLSRLNRHYALEKTFHALVNETWELQGRGLTYKQWQSELFDRLQNISLLYEGRRTSIDQSLPMAEWTFPTAVLYALTVLTACGYNFIDPVTDGGKVFAIAFALVGIPLMFITAADIGKFLSETFQRVCVWSNRLYRAFLSNFSRKDKEVNQNRRLSASEKNTIFDDLADEANEDELGSDSLWFPIGAYVFLMCLYCSIGALLFCSFEDNWGFIHAFHFAFNTVVTVGMGNIFVTDAIYLCLIVVYVVIGLAVVTMCVDLASTHLQTYFRKIHYFGRARQRFLGMSDDIREIVSLISTLRKKKGGKVTWDDLKQYLEAERMRPFIPRNIHLWKYVDETSSAVSTYRHSSLISSSSTASRRPSTLRFEREILDTSNNGQ</sequence>
<dbReference type="PRINTS" id="PR01333">
    <property type="entry name" value="2POREKCHANEL"/>
</dbReference>
<dbReference type="Proteomes" id="UP000054995">
    <property type="component" value="Unassembled WGS sequence"/>
</dbReference>
<keyword evidence="2 8" id="KW-0813">Transport</keyword>
<accession>A0A0V1G655</accession>
<feature type="domain" description="Potassium channel" evidence="10">
    <location>
        <begin position="371"/>
        <end position="429"/>
    </location>
</feature>
<proteinExistence type="inferred from homology"/>
<evidence type="ECO:0000313" key="11">
    <source>
        <dbReference type="EMBL" id="KRY93695.1"/>
    </source>
</evidence>
<dbReference type="InterPro" id="IPR003280">
    <property type="entry name" value="2pore_dom_K_chnl"/>
</dbReference>
<organism evidence="11 12">
    <name type="scientific">Trichinella pseudospiralis</name>
    <name type="common">Parasitic roundworm</name>
    <dbReference type="NCBI Taxonomy" id="6337"/>
    <lineage>
        <taxon>Eukaryota</taxon>
        <taxon>Metazoa</taxon>
        <taxon>Ecdysozoa</taxon>
        <taxon>Nematoda</taxon>
        <taxon>Enoplea</taxon>
        <taxon>Dorylaimia</taxon>
        <taxon>Trichinellida</taxon>
        <taxon>Trichinellidae</taxon>
        <taxon>Trichinella</taxon>
    </lineage>
</organism>
<keyword evidence="3 8" id="KW-0812">Transmembrane</keyword>
<comment type="caution">
    <text evidence="11">The sequence shown here is derived from an EMBL/GenBank/DDBJ whole genome shotgun (WGS) entry which is preliminary data.</text>
</comment>